<dbReference type="EMBL" id="JAVYJV010000003">
    <property type="protein sequence ID" value="KAK4374579.1"/>
    <property type="molecule type" value="Genomic_DNA"/>
</dbReference>
<sequence length="67" mass="7532">MHLFLLKYDILIDICREPSSASFVVVKSVLFIWSFALMIEQTWTSAPSGDGDLSMGISLMLESMIFV</sequence>
<gene>
    <name evidence="1" type="ORF">RND71_005256</name>
</gene>
<protein>
    <submittedName>
        <fullName evidence="1">Uncharacterized protein</fullName>
    </submittedName>
</protein>
<dbReference type="AlphaFoldDB" id="A0AAE1SPP1"/>
<organism evidence="1 2">
    <name type="scientific">Anisodus tanguticus</name>
    <dbReference type="NCBI Taxonomy" id="243964"/>
    <lineage>
        <taxon>Eukaryota</taxon>
        <taxon>Viridiplantae</taxon>
        <taxon>Streptophyta</taxon>
        <taxon>Embryophyta</taxon>
        <taxon>Tracheophyta</taxon>
        <taxon>Spermatophyta</taxon>
        <taxon>Magnoliopsida</taxon>
        <taxon>eudicotyledons</taxon>
        <taxon>Gunneridae</taxon>
        <taxon>Pentapetalae</taxon>
        <taxon>asterids</taxon>
        <taxon>lamiids</taxon>
        <taxon>Solanales</taxon>
        <taxon>Solanaceae</taxon>
        <taxon>Solanoideae</taxon>
        <taxon>Hyoscyameae</taxon>
        <taxon>Anisodus</taxon>
    </lineage>
</organism>
<name>A0AAE1SPP1_9SOLA</name>
<dbReference type="Proteomes" id="UP001291623">
    <property type="component" value="Unassembled WGS sequence"/>
</dbReference>
<accession>A0AAE1SPP1</accession>
<proteinExistence type="predicted"/>
<reference evidence="1" key="1">
    <citation type="submission" date="2023-12" db="EMBL/GenBank/DDBJ databases">
        <title>Genome assembly of Anisodus tanguticus.</title>
        <authorList>
            <person name="Wang Y.-J."/>
        </authorList>
    </citation>
    <scope>NUCLEOTIDE SEQUENCE</scope>
    <source>
        <strain evidence="1">KB-2021</strain>
        <tissue evidence="1">Leaf</tissue>
    </source>
</reference>
<evidence type="ECO:0000313" key="1">
    <source>
        <dbReference type="EMBL" id="KAK4374579.1"/>
    </source>
</evidence>
<comment type="caution">
    <text evidence="1">The sequence shown here is derived from an EMBL/GenBank/DDBJ whole genome shotgun (WGS) entry which is preliminary data.</text>
</comment>
<evidence type="ECO:0000313" key="2">
    <source>
        <dbReference type="Proteomes" id="UP001291623"/>
    </source>
</evidence>
<keyword evidence="2" id="KW-1185">Reference proteome</keyword>